<dbReference type="PANTHER" id="PTHR10938">
    <property type="entry name" value="TRANSLATION INITIATION FACTOR IF-3"/>
    <property type="match status" value="1"/>
</dbReference>
<organism evidence="5 6">
    <name type="scientific">Trachymyrmex septentrionalis</name>
    <dbReference type="NCBI Taxonomy" id="34720"/>
    <lineage>
        <taxon>Eukaryota</taxon>
        <taxon>Metazoa</taxon>
        <taxon>Ecdysozoa</taxon>
        <taxon>Arthropoda</taxon>
        <taxon>Hexapoda</taxon>
        <taxon>Insecta</taxon>
        <taxon>Pterygota</taxon>
        <taxon>Neoptera</taxon>
        <taxon>Endopterygota</taxon>
        <taxon>Hymenoptera</taxon>
        <taxon>Apocrita</taxon>
        <taxon>Aculeata</taxon>
        <taxon>Formicoidea</taxon>
        <taxon>Formicidae</taxon>
        <taxon>Myrmicinae</taxon>
        <taxon>Trachymyrmex</taxon>
    </lineage>
</organism>
<reference evidence="5 6" key="1">
    <citation type="submission" date="2016-03" db="EMBL/GenBank/DDBJ databases">
        <title>Trachymyrmex septentrionalis WGS genome.</title>
        <authorList>
            <person name="Nygaard S."/>
            <person name="Hu H."/>
            <person name="Boomsma J."/>
            <person name="Zhang G."/>
        </authorList>
    </citation>
    <scope>NUCLEOTIDE SEQUENCE [LARGE SCALE GENOMIC DNA]</scope>
    <source>
        <strain evidence="5">Tsep2-gDNA-1</strain>
        <tissue evidence="5">Whole body</tissue>
    </source>
</reference>
<dbReference type="InterPro" id="IPR036788">
    <property type="entry name" value="T_IF-3_C_sf"/>
</dbReference>
<evidence type="ECO:0000313" key="6">
    <source>
        <dbReference type="Proteomes" id="UP000078541"/>
    </source>
</evidence>
<dbReference type="GO" id="GO:0005739">
    <property type="term" value="C:mitochondrion"/>
    <property type="evidence" value="ECO:0007669"/>
    <property type="project" value="TreeGrafter"/>
</dbReference>
<evidence type="ECO:0008006" key="7">
    <source>
        <dbReference type="Google" id="ProtNLM"/>
    </source>
</evidence>
<dbReference type="SUPFAM" id="SSF55200">
    <property type="entry name" value="Translation initiation factor IF3, C-terminal domain"/>
    <property type="match status" value="1"/>
</dbReference>
<evidence type="ECO:0000256" key="1">
    <source>
        <dbReference type="ARBA" id="ARBA00005439"/>
    </source>
</evidence>
<dbReference type="GO" id="GO:0032790">
    <property type="term" value="P:ribosome disassembly"/>
    <property type="evidence" value="ECO:0007669"/>
    <property type="project" value="TreeGrafter"/>
</dbReference>
<dbReference type="GO" id="GO:0070124">
    <property type="term" value="P:mitochondrial translational initiation"/>
    <property type="evidence" value="ECO:0007669"/>
    <property type="project" value="TreeGrafter"/>
</dbReference>
<dbReference type="GO" id="GO:0043022">
    <property type="term" value="F:ribosome binding"/>
    <property type="evidence" value="ECO:0007669"/>
    <property type="project" value="TreeGrafter"/>
</dbReference>
<dbReference type="Gene3D" id="3.30.110.10">
    <property type="entry name" value="Translation initiation factor 3 (IF-3), C-terminal domain"/>
    <property type="match status" value="1"/>
</dbReference>
<gene>
    <name evidence="5" type="ORF">ALC56_08330</name>
</gene>
<evidence type="ECO:0000256" key="2">
    <source>
        <dbReference type="ARBA" id="ARBA00022540"/>
    </source>
</evidence>
<sequence length="237" mass="26593">MIVSGLPPVLRKAVHLAQSFSRCRVTRDIWKSDQCRTFSKMPEQIDSNGNKKPRPKTERIPKITLLSLDNSTTVTVLEMAQRLAKRRNLTLIKVSDFESKTQRPLYKLVNNTNILKETKEDTQDIDKAAQKSSKGAKLFYISAKITEHDLGTKTKSIMKLLKKGHKVKVAITMDGADGGVRVQRVIEDVARNDGSIKQMPSKKNVILLLITPSHNEDVSVNKDETDNSNIANNERGT</sequence>
<dbReference type="GO" id="GO:0003743">
    <property type="term" value="F:translation initiation factor activity"/>
    <property type="evidence" value="ECO:0007669"/>
    <property type="project" value="UniProtKB-KW"/>
</dbReference>
<keyword evidence="2" id="KW-0396">Initiation factor</keyword>
<evidence type="ECO:0000256" key="4">
    <source>
        <dbReference type="SAM" id="MobiDB-lite"/>
    </source>
</evidence>
<dbReference type="PANTHER" id="PTHR10938:SF0">
    <property type="entry name" value="TRANSLATION INITIATION FACTOR IF-3, MITOCHONDRIAL"/>
    <property type="match status" value="1"/>
</dbReference>
<keyword evidence="6" id="KW-1185">Reference proteome</keyword>
<proteinExistence type="inferred from homology"/>
<dbReference type="InterPro" id="IPR001288">
    <property type="entry name" value="Translation_initiation_fac_3"/>
</dbReference>
<keyword evidence="3" id="KW-0648">Protein biosynthesis</keyword>
<dbReference type="AlphaFoldDB" id="A0A195FA14"/>
<name>A0A195FA14_9HYME</name>
<protein>
    <recommendedName>
        <fullName evidence="7">Translation initiation factor IF-3, mitochondrial</fullName>
    </recommendedName>
</protein>
<evidence type="ECO:0000256" key="3">
    <source>
        <dbReference type="ARBA" id="ARBA00022917"/>
    </source>
</evidence>
<dbReference type="EMBL" id="KQ981720">
    <property type="protein sequence ID" value="KYN37273.1"/>
    <property type="molecule type" value="Genomic_DNA"/>
</dbReference>
<feature type="compositionally biased region" description="Polar residues" evidence="4">
    <location>
        <begin position="227"/>
        <end position="237"/>
    </location>
</feature>
<dbReference type="Proteomes" id="UP000078541">
    <property type="component" value="Unassembled WGS sequence"/>
</dbReference>
<comment type="similarity">
    <text evidence="1">Belongs to the IF-3 family.</text>
</comment>
<accession>A0A195FA14</accession>
<evidence type="ECO:0000313" key="5">
    <source>
        <dbReference type="EMBL" id="KYN37273.1"/>
    </source>
</evidence>
<feature type="region of interest" description="Disordered" evidence="4">
    <location>
        <begin position="217"/>
        <end position="237"/>
    </location>
</feature>